<evidence type="ECO:0000256" key="5">
    <source>
        <dbReference type="ARBA" id="ARBA00023136"/>
    </source>
</evidence>
<evidence type="ECO:0000256" key="4">
    <source>
        <dbReference type="ARBA" id="ARBA00022989"/>
    </source>
</evidence>
<keyword evidence="8" id="KW-1185">Reference proteome</keyword>
<dbReference type="CDD" id="cd06579">
    <property type="entry name" value="TM_PBP1_transp_AraH_like"/>
    <property type="match status" value="1"/>
</dbReference>
<evidence type="ECO:0000313" key="8">
    <source>
        <dbReference type="Proteomes" id="UP000619033"/>
    </source>
</evidence>
<feature type="transmembrane region" description="Helical" evidence="6">
    <location>
        <begin position="254"/>
        <end position="273"/>
    </location>
</feature>
<sequence length="359" mass="37648">MSTETTPTKTVSDYEAVLNKADTAVASFQKDDSTLIHRARGVLRNNPTLIPALVLLTAVIIFGIIADNFLKIGALSTILKQVTVTGFIALAQTLVILTAGIDLSVGEILVLSSLIMGNLAVNAGLPVGIAVIIGMFFALLMGLLNGVLIAKIKLPPFIVTLGTFSIFRSLKLWYSGSESIRNADIVEKAPGLLWFGKGINLGGASILYGGITLMLLAGVLWYILNHTAWGRHVHAIGDDPDAARLSGINVDRTLISVYGVAGLICGFAAWIAIGRVQSVSPIGFENVNLASITAVVIGGTSLFGGRGSIVGSVLGAFIVQVFITGLSLAGVDDYWQMFAAGCLVIIAVALDQSLRRASQ</sequence>
<gene>
    <name evidence="7" type="ORF">JI744_08615</name>
</gene>
<protein>
    <submittedName>
        <fullName evidence="7">ABC transporter permease</fullName>
    </submittedName>
</protein>
<name>A0A8J7MRC5_9RHOB</name>
<dbReference type="AlphaFoldDB" id="A0A8J7MRC5"/>
<keyword evidence="3 6" id="KW-0812">Transmembrane</keyword>
<dbReference type="PANTHER" id="PTHR32196">
    <property type="entry name" value="ABC TRANSPORTER PERMEASE PROTEIN YPHD-RELATED-RELATED"/>
    <property type="match status" value="1"/>
</dbReference>
<dbReference type="Pfam" id="PF02653">
    <property type="entry name" value="BPD_transp_2"/>
    <property type="match status" value="1"/>
</dbReference>
<proteinExistence type="predicted"/>
<comment type="subcellular location">
    <subcellularLocation>
        <location evidence="1">Cell membrane</location>
        <topology evidence="1">Multi-pass membrane protein</topology>
    </subcellularLocation>
</comment>
<keyword evidence="5 6" id="KW-0472">Membrane</keyword>
<accession>A0A8J7MRC5</accession>
<evidence type="ECO:0000256" key="6">
    <source>
        <dbReference type="SAM" id="Phobius"/>
    </source>
</evidence>
<dbReference type="InterPro" id="IPR001851">
    <property type="entry name" value="ABC_transp_permease"/>
</dbReference>
<feature type="transmembrane region" description="Helical" evidence="6">
    <location>
        <begin position="49"/>
        <end position="70"/>
    </location>
</feature>
<feature type="transmembrane region" description="Helical" evidence="6">
    <location>
        <begin position="309"/>
        <end position="328"/>
    </location>
</feature>
<feature type="transmembrane region" description="Helical" evidence="6">
    <location>
        <begin position="82"/>
        <end position="103"/>
    </location>
</feature>
<feature type="transmembrane region" description="Helical" evidence="6">
    <location>
        <begin position="279"/>
        <end position="297"/>
    </location>
</feature>
<dbReference type="PANTHER" id="PTHR32196:SF72">
    <property type="entry name" value="RIBOSE IMPORT PERMEASE PROTEIN RBSC"/>
    <property type="match status" value="1"/>
</dbReference>
<dbReference type="RefSeq" id="WP_202659611.1">
    <property type="nucleotide sequence ID" value="NZ_JAESVP010000004.1"/>
</dbReference>
<dbReference type="GO" id="GO:0005886">
    <property type="term" value="C:plasma membrane"/>
    <property type="evidence" value="ECO:0007669"/>
    <property type="project" value="UniProtKB-SubCell"/>
</dbReference>
<comment type="caution">
    <text evidence="7">The sequence shown here is derived from an EMBL/GenBank/DDBJ whole genome shotgun (WGS) entry which is preliminary data.</text>
</comment>
<evidence type="ECO:0000256" key="2">
    <source>
        <dbReference type="ARBA" id="ARBA00022475"/>
    </source>
</evidence>
<dbReference type="GO" id="GO:0022857">
    <property type="term" value="F:transmembrane transporter activity"/>
    <property type="evidence" value="ECO:0007669"/>
    <property type="project" value="InterPro"/>
</dbReference>
<feature type="transmembrane region" description="Helical" evidence="6">
    <location>
        <begin position="334"/>
        <end position="350"/>
    </location>
</feature>
<evidence type="ECO:0000256" key="3">
    <source>
        <dbReference type="ARBA" id="ARBA00022692"/>
    </source>
</evidence>
<feature type="transmembrane region" description="Helical" evidence="6">
    <location>
        <begin position="123"/>
        <end position="144"/>
    </location>
</feature>
<feature type="transmembrane region" description="Helical" evidence="6">
    <location>
        <begin position="201"/>
        <end position="224"/>
    </location>
</feature>
<evidence type="ECO:0000256" key="1">
    <source>
        <dbReference type="ARBA" id="ARBA00004651"/>
    </source>
</evidence>
<organism evidence="7 8">
    <name type="scientific">Fuscibacter oryzae</name>
    <dbReference type="NCBI Taxonomy" id="2803939"/>
    <lineage>
        <taxon>Bacteria</taxon>
        <taxon>Pseudomonadati</taxon>
        <taxon>Pseudomonadota</taxon>
        <taxon>Alphaproteobacteria</taxon>
        <taxon>Rhodobacterales</taxon>
        <taxon>Paracoccaceae</taxon>
        <taxon>Fuscibacter</taxon>
    </lineage>
</organism>
<evidence type="ECO:0000313" key="7">
    <source>
        <dbReference type="EMBL" id="MBL4928162.1"/>
    </source>
</evidence>
<dbReference type="Proteomes" id="UP000619033">
    <property type="component" value="Unassembled WGS sequence"/>
</dbReference>
<reference evidence="7" key="1">
    <citation type="submission" date="2021-01" db="EMBL/GenBank/DDBJ databases">
        <title>Genome seq and assembly of Tabrizicola sp. KVB23.</title>
        <authorList>
            <person name="Chhetri G."/>
        </authorList>
    </citation>
    <scope>NUCLEOTIDE SEQUENCE</scope>
    <source>
        <strain evidence="7">KVB23</strain>
    </source>
</reference>
<keyword evidence="4 6" id="KW-1133">Transmembrane helix</keyword>
<keyword evidence="2" id="KW-1003">Cell membrane</keyword>
<dbReference type="EMBL" id="JAESVP010000004">
    <property type="protein sequence ID" value="MBL4928162.1"/>
    <property type="molecule type" value="Genomic_DNA"/>
</dbReference>